<keyword evidence="9 10" id="KW-0424">Laminin EGF-like domain</keyword>
<dbReference type="SMART" id="SM00180">
    <property type="entry name" value="EGF_Lam"/>
    <property type="match status" value="1"/>
</dbReference>
<feature type="disulfide bond" evidence="10">
    <location>
        <begin position="131"/>
        <end position="148"/>
    </location>
</feature>
<evidence type="ECO:0000256" key="10">
    <source>
        <dbReference type="PROSITE-ProRule" id="PRU00460"/>
    </source>
</evidence>
<keyword evidence="4" id="KW-0677">Repeat</keyword>
<feature type="domain" description="Laminin IV type B" evidence="12">
    <location>
        <begin position="1"/>
        <end position="123"/>
    </location>
</feature>
<dbReference type="AlphaFoldDB" id="A0AAW1BBE7"/>
<protein>
    <submittedName>
        <fullName evidence="13">Laminin subunit beta-4</fullName>
    </submittedName>
</protein>
<keyword evidence="14" id="KW-1185">Reference proteome</keyword>
<comment type="caution">
    <text evidence="13">The sequence shown here is derived from an EMBL/GenBank/DDBJ whole genome shotgun (WGS) entry which is preliminary data.</text>
</comment>
<keyword evidence="7 10" id="KW-1015">Disulfide bond</keyword>
<evidence type="ECO:0000259" key="11">
    <source>
        <dbReference type="PROSITE" id="PS50027"/>
    </source>
</evidence>
<dbReference type="Pfam" id="PF21199">
    <property type="entry name" value="LAMININ_IV_B"/>
    <property type="match status" value="1"/>
</dbReference>
<comment type="caution">
    <text evidence="10">Lacks conserved residue(s) required for the propagation of feature annotation.</text>
</comment>
<feature type="domain" description="Laminin EGF-like" evidence="11">
    <location>
        <begin position="129"/>
        <end position="175"/>
    </location>
</feature>
<evidence type="ECO:0000256" key="2">
    <source>
        <dbReference type="ARBA" id="ARBA00022525"/>
    </source>
</evidence>
<evidence type="ECO:0000256" key="9">
    <source>
        <dbReference type="ARBA" id="ARBA00023292"/>
    </source>
</evidence>
<reference evidence="13 14" key="1">
    <citation type="journal article" date="2024" name="Proc. Natl. Acad. Sci. U.S.A.">
        <title>The genetic regulatory architecture and epigenomic basis for age-related changes in rattlesnake venom.</title>
        <authorList>
            <person name="Hogan M.P."/>
            <person name="Holding M.L."/>
            <person name="Nystrom G.S."/>
            <person name="Colston T.J."/>
            <person name="Bartlett D.A."/>
            <person name="Mason A.J."/>
            <person name="Ellsworth S.A."/>
            <person name="Rautsaw R.M."/>
            <person name="Lawrence K.C."/>
            <person name="Strickland J.L."/>
            <person name="He B."/>
            <person name="Fraser P."/>
            <person name="Margres M.J."/>
            <person name="Gilbert D.M."/>
            <person name="Gibbs H.L."/>
            <person name="Parkinson C.L."/>
            <person name="Rokyta D.R."/>
        </authorList>
    </citation>
    <scope>NUCLEOTIDE SEQUENCE [LARGE SCALE GENOMIC DNA]</scope>
    <source>
        <strain evidence="13">DRR0105</strain>
    </source>
</reference>
<dbReference type="Pfam" id="PF24999">
    <property type="entry name" value="LAMB4"/>
    <property type="match status" value="1"/>
</dbReference>
<dbReference type="PROSITE" id="PS50027">
    <property type="entry name" value="EGF_LAM_2"/>
    <property type="match status" value="1"/>
</dbReference>
<keyword evidence="6" id="KW-0175">Coiled coil</keyword>
<dbReference type="InterPro" id="IPR002049">
    <property type="entry name" value="LE_dom"/>
</dbReference>
<dbReference type="SUPFAM" id="SSF57196">
    <property type="entry name" value="EGF/Laminin"/>
    <property type="match status" value="1"/>
</dbReference>
<accession>A0AAW1BBE7</accession>
<comment type="subcellular location">
    <subcellularLocation>
        <location evidence="1">Secreted</location>
        <location evidence="1">Extracellular space</location>
        <location evidence="1">Extracellular matrix</location>
        <location evidence="1">Basement membrane</location>
    </subcellularLocation>
</comment>
<evidence type="ECO:0000256" key="8">
    <source>
        <dbReference type="ARBA" id="ARBA00023180"/>
    </source>
</evidence>
<dbReference type="InterPro" id="IPR056860">
    <property type="entry name" value="LAMB4_dom"/>
</dbReference>
<dbReference type="InterPro" id="IPR013015">
    <property type="entry name" value="Laminin_IV_B"/>
</dbReference>
<dbReference type="CDD" id="cd00055">
    <property type="entry name" value="EGF_Lam"/>
    <property type="match status" value="1"/>
</dbReference>
<organism evidence="13 14">
    <name type="scientific">Crotalus adamanteus</name>
    <name type="common">Eastern diamondback rattlesnake</name>
    <dbReference type="NCBI Taxonomy" id="8729"/>
    <lineage>
        <taxon>Eukaryota</taxon>
        <taxon>Metazoa</taxon>
        <taxon>Chordata</taxon>
        <taxon>Craniata</taxon>
        <taxon>Vertebrata</taxon>
        <taxon>Euteleostomi</taxon>
        <taxon>Lepidosauria</taxon>
        <taxon>Squamata</taxon>
        <taxon>Bifurcata</taxon>
        <taxon>Unidentata</taxon>
        <taxon>Episquamata</taxon>
        <taxon>Toxicofera</taxon>
        <taxon>Serpentes</taxon>
        <taxon>Colubroidea</taxon>
        <taxon>Viperidae</taxon>
        <taxon>Crotalinae</taxon>
        <taxon>Crotalus</taxon>
    </lineage>
</organism>
<evidence type="ECO:0000256" key="6">
    <source>
        <dbReference type="ARBA" id="ARBA00023054"/>
    </source>
</evidence>
<feature type="disulfide bond" evidence="10">
    <location>
        <begin position="129"/>
        <end position="141"/>
    </location>
</feature>
<dbReference type="Gene3D" id="2.170.300.10">
    <property type="entry name" value="Tie2 ligand-binding domain superfamily"/>
    <property type="match status" value="1"/>
</dbReference>
<dbReference type="EMBL" id="JAOTOJ010000006">
    <property type="protein sequence ID" value="KAK9399384.1"/>
    <property type="molecule type" value="Genomic_DNA"/>
</dbReference>
<dbReference type="GO" id="GO:0005604">
    <property type="term" value="C:basement membrane"/>
    <property type="evidence" value="ECO:0007669"/>
    <property type="project" value="UniProtKB-SubCell"/>
</dbReference>
<name>A0AAW1BBE7_CROAD</name>
<evidence type="ECO:0000313" key="14">
    <source>
        <dbReference type="Proteomes" id="UP001474421"/>
    </source>
</evidence>
<feature type="disulfide bond" evidence="10">
    <location>
        <begin position="150"/>
        <end position="159"/>
    </location>
</feature>
<keyword evidence="8" id="KW-0325">Glycoprotein</keyword>
<dbReference type="Pfam" id="PF00053">
    <property type="entry name" value="EGF_laminin"/>
    <property type="match status" value="1"/>
</dbReference>
<dbReference type="FunFam" id="2.10.25.10:FF:000135">
    <property type="entry name" value="Laminin subunit beta 4"/>
    <property type="match status" value="1"/>
</dbReference>
<gene>
    <name evidence="13" type="ORF">NXF25_012403</name>
</gene>
<sequence>MCNGHARYCGPGENLRGDVFHQPGMLVTAIQKALCKTGCARVIPILSSEPLLASVFASSTLKESIVASIGLLPVIASVENFCDPNDLEEYQQYRCVESASEIGPHILAETCAKLIASLSARIHNGAVQCKCHKEGTLTPACDKDTGVCHCRTGVSGERCDRCARNRNQAFPSCSRCHVCFDRWDNVMSSLSRRIQKLLKFAGTLAEKRKATPGCDFNFKGYEKKMSDLGKVLKRPFPSSEALLNIKKVQDNIRQKVSHMFLQPGPLDQFLDLHRVIENLHKDVDNLSETLQKRKDLQCGMTYLQFQDFFNKIKNYYQIMLAAEKRIQGVKSVIAYGGNTRSKVFALLNDLDVKENITLDQLRMFTVSEIEDLNEKVR</sequence>
<keyword evidence="5" id="KW-0084">Basement membrane</keyword>
<evidence type="ECO:0000256" key="7">
    <source>
        <dbReference type="ARBA" id="ARBA00023157"/>
    </source>
</evidence>
<evidence type="ECO:0000313" key="13">
    <source>
        <dbReference type="EMBL" id="KAK9399384.1"/>
    </source>
</evidence>
<dbReference type="Proteomes" id="UP001474421">
    <property type="component" value="Unassembled WGS sequence"/>
</dbReference>
<keyword evidence="2" id="KW-0964">Secreted</keyword>
<evidence type="ECO:0000256" key="5">
    <source>
        <dbReference type="ARBA" id="ARBA00022869"/>
    </source>
</evidence>
<evidence type="ECO:0000256" key="1">
    <source>
        <dbReference type="ARBA" id="ARBA00004302"/>
    </source>
</evidence>
<dbReference type="PROSITE" id="PS51116">
    <property type="entry name" value="LAMININ_IVB"/>
    <property type="match status" value="1"/>
</dbReference>
<evidence type="ECO:0000259" key="12">
    <source>
        <dbReference type="PROSITE" id="PS51116"/>
    </source>
</evidence>
<proteinExistence type="predicted"/>
<keyword evidence="3" id="KW-0272">Extracellular matrix</keyword>
<evidence type="ECO:0000256" key="3">
    <source>
        <dbReference type="ARBA" id="ARBA00022530"/>
    </source>
</evidence>
<evidence type="ECO:0000256" key="4">
    <source>
        <dbReference type="ARBA" id="ARBA00022737"/>
    </source>
</evidence>